<keyword evidence="3" id="KW-0732">Signal</keyword>
<dbReference type="AlphaFoldDB" id="A0A4P6Y7I6"/>
<keyword evidence="2" id="KW-0472">Membrane</keyword>
<dbReference type="Gene3D" id="2.40.160.50">
    <property type="entry name" value="membrane protein fhac: a member of the omp85/tpsb transporter family"/>
    <property type="match status" value="1"/>
</dbReference>
<reference evidence="6" key="1">
    <citation type="submission" date="2019-03" db="EMBL/GenBank/DDBJ databases">
        <title>Flavobacterium sp.</title>
        <authorList>
            <person name="Kim H."/>
        </authorList>
    </citation>
    <scope>NUCLEOTIDE SEQUENCE [LARGE SCALE GENOMIC DNA]</scope>
    <source>
        <strain evidence="6">GS13</strain>
    </source>
</reference>
<dbReference type="RefSeq" id="WP_133276133.1">
    <property type="nucleotide sequence ID" value="NZ_CP037933.1"/>
</dbReference>
<comment type="subcellular location">
    <subcellularLocation>
        <location evidence="1">Membrane</location>
    </subcellularLocation>
</comment>
<evidence type="ECO:0000256" key="1">
    <source>
        <dbReference type="ARBA" id="ARBA00004370"/>
    </source>
</evidence>
<evidence type="ECO:0000256" key="3">
    <source>
        <dbReference type="SAM" id="SignalP"/>
    </source>
</evidence>
<proteinExistence type="predicted"/>
<dbReference type="GO" id="GO:0019867">
    <property type="term" value="C:outer membrane"/>
    <property type="evidence" value="ECO:0007669"/>
    <property type="project" value="InterPro"/>
</dbReference>
<evidence type="ECO:0000259" key="4">
    <source>
        <dbReference type="Pfam" id="PF01103"/>
    </source>
</evidence>
<evidence type="ECO:0000256" key="2">
    <source>
        <dbReference type="ARBA" id="ARBA00023136"/>
    </source>
</evidence>
<feature type="chain" id="PRO_5020212781" description="Bacterial surface antigen (D15) domain-containing protein" evidence="3">
    <location>
        <begin position="22"/>
        <end position="401"/>
    </location>
</feature>
<dbReference type="EMBL" id="CP037933">
    <property type="protein sequence ID" value="QBN18611.1"/>
    <property type="molecule type" value="Genomic_DNA"/>
</dbReference>
<evidence type="ECO:0000313" key="5">
    <source>
        <dbReference type="EMBL" id="QBN18611.1"/>
    </source>
</evidence>
<name>A0A4P6Y7I6_9FLAO</name>
<evidence type="ECO:0000313" key="6">
    <source>
        <dbReference type="Proteomes" id="UP000291124"/>
    </source>
</evidence>
<gene>
    <name evidence="5" type="ORF">E1750_07230</name>
</gene>
<accession>A0A4P6Y7I6</accession>
<sequence>MKNKFIFLLLLFLLFALDITAQDKDTYFVTPNKDTLVQKDGIDYLIQLFKINKSQEKIENKKVHFSFFPTDTKNAGGRVLVSSFNATFLMGDKSNTNDSTVYLIPYISFNNQYGIELYPTIWLKNNSWNFVGEYFILNYPQDTWGLGGNTSENNETLVDGKQIRFHQNVLRGIMPNFAVGIGYQFDKHYDLEILNSDFINNHPEFSAGKKYKSISSGISIPLVYDSRKNINNPQEGMYSSVTYLYNDPSLGSDTNWQSLFIDVRKYFPFSFARSVLAVRSYYWTILSGKVPYFDLPSTRAEPGTASSSRGLQKDRYRSNAIIFLESEYRFNITRNGFVGGVVFANTTSASDYDTQHFTHWQPAVGTGIRLKFNKYTKVNVAFDVGFSKDFTNVYLKIGEVF</sequence>
<dbReference type="Proteomes" id="UP000291124">
    <property type="component" value="Chromosome"/>
</dbReference>
<dbReference type="OrthoDB" id="621220at2"/>
<protein>
    <recommendedName>
        <fullName evidence="4">Bacterial surface antigen (D15) domain-containing protein</fullName>
    </recommendedName>
</protein>
<dbReference type="InterPro" id="IPR000184">
    <property type="entry name" value="Bac_surfAg_D15"/>
</dbReference>
<feature type="domain" description="Bacterial surface antigen (D15)" evidence="4">
    <location>
        <begin position="122"/>
        <end position="371"/>
    </location>
</feature>
<keyword evidence="6" id="KW-1185">Reference proteome</keyword>
<dbReference type="KEGG" id="fnk:E1750_07230"/>
<organism evidence="5 6">
    <name type="scientific">Flavobacterium nackdongense</name>
    <dbReference type="NCBI Taxonomy" id="2547394"/>
    <lineage>
        <taxon>Bacteria</taxon>
        <taxon>Pseudomonadati</taxon>
        <taxon>Bacteroidota</taxon>
        <taxon>Flavobacteriia</taxon>
        <taxon>Flavobacteriales</taxon>
        <taxon>Flavobacteriaceae</taxon>
        <taxon>Flavobacterium</taxon>
    </lineage>
</organism>
<feature type="signal peptide" evidence="3">
    <location>
        <begin position="1"/>
        <end position="21"/>
    </location>
</feature>
<dbReference type="Pfam" id="PF01103">
    <property type="entry name" value="Omp85"/>
    <property type="match status" value="1"/>
</dbReference>